<dbReference type="PANTHER" id="PTHR12110">
    <property type="entry name" value="HYDROXYPYRUVATE ISOMERASE"/>
    <property type="match status" value="1"/>
</dbReference>
<dbReference type="InterPro" id="IPR013022">
    <property type="entry name" value="Xyl_isomerase-like_TIM-brl"/>
</dbReference>
<dbReference type="PANTHER" id="PTHR12110:SF21">
    <property type="entry name" value="XYLOSE ISOMERASE-LIKE TIM BARREL DOMAIN-CONTAINING PROTEIN"/>
    <property type="match status" value="1"/>
</dbReference>
<dbReference type="AlphaFoldDB" id="A0A953M388"/>
<dbReference type="Gene3D" id="3.20.20.150">
    <property type="entry name" value="Divalent-metal-dependent TIM barrel enzymes"/>
    <property type="match status" value="1"/>
</dbReference>
<keyword evidence="2" id="KW-0413">Isomerase</keyword>
<dbReference type="Proteomes" id="UP000705867">
    <property type="component" value="Unassembled WGS sequence"/>
</dbReference>
<organism evidence="2 3">
    <name type="scientific">Candidatus Nitrobium versatile</name>
    <dbReference type="NCBI Taxonomy" id="2884831"/>
    <lineage>
        <taxon>Bacteria</taxon>
        <taxon>Pseudomonadati</taxon>
        <taxon>Nitrospirota</taxon>
        <taxon>Nitrospiria</taxon>
        <taxon>Nitrospirales</taxon>
        <taxon>Nitrospiraceae</taxon>
        <taxon>Candidatus Nitrobium</taxon>
    </lineage>
</organism>
<comment type="caution">
    <text evidence="2">The sequence shown here is derived from an EMBL/GenBank/DDBJ whole genome shotgun (WGS) entry which is preliminary data.</text>
</comment>
<dbReference type="Pfam" id="PF01261">
    <property type="entry name" value="AP_endonuc_2"/>
    <property type="match status" value="1"/>
</dbReference>
<proteinExistence type="predicted"/>
<name>A0A953M388_9BACT</name>
<reference evidence="2" key="2">
    <citation type="submission" date="2021-08" db="EMBL/GenBank/DDBJ databases">
        <authorList>
            <person name="Dalcin Martins P."/>
        </authorList>
    </citation>
    <scope>NUCLEOTIDE SEQUENCE</scope>
    <source>
        <strain evidence="2">MAG_39</strain>
    </source>
</reference>
<sequence length="284" mass="32094">MKLSFSTNAFVRYSVAKAVEKISSIGYEGVELLADIPHLYVHAITASDIDRLKETVAWTGIKVANVNANTVKGYYGRKLWDPVFEPSLANPDPTARKWRIDYCKKSIDLAHALGSPMVSITSGRPMPEITPERSMDLLRESLKEVLDYAAGRNIRIGMEYEQGLLIEFAWELTELLEEIKSPYFGANLDLGHSHVSGEDPEAVIRSLAGKIFHVHLEDIKNRKHYHLIPGLGDIDFEALLQILARYSYEGFLTVELYTYPFKPEEAARRAFDYLKALPFWTAGV</sequence>
<dbReference type="InterPro" id="IPR050312">
    <property type="entry name" value="IolE/XylAMocC-like"/>
</dbReference>
<protein>
    <submittedName>
        <fullName evidence="2">Sugar phosphate isomerase/epimerase</fullName>
    </submittedName>
</protein>
<gene>
    <name evidence="2" type="ORF">K8I29_17980</name>
</gene>
<dbReference type="EMBL" id="JAIOIV010000136">
    <property type="protein sequence ID" value="MBZ0158091.1"/>
    <property type="molecule type" value="Genomic_DNA"/>
</dbReference>
<evidence type="ECO:0000313" key="3">
    <source>
        <dbReference type="Proteomes" id="UP000705867"/>
    </source>
</evidence>
<dbReference type="InterPro" id="IPR036237">
    <property type="entry name" value="Xyl_isomerase-like_sf"/>
</dbReference>
<reference evidence="2" key="1">
    <citation type="journal article" date="2021" name="bioRxiv">
        <title>Unraveling nitrogen, sulfur and carbon metabolic pathways and microbial community transcriptional responses to substrate deprivation and toxicity stresses in a bioreactor mimicking anoxic brackish coastal sediment conditions.</title>
        <authorList>
            <person name="Martins P.D."/>
            <person name="Echeveste M.J."/>
            <person name="Arshad A."/>
            <person name="Kurth J."/>
            <person name="Ouboter H."/>
            <person name="Jetten M.S.M."/>
            <person name="Welte C.U."/>
        </authorList>
    </citation>
    <scope>NUCLEOTIDE SEQUENCE</scope>
    <source>
        <strain evidence="2">MAG_39</strain>
    </source>
</reference>
<dbReference type="GO" id="GO:0016853">
    <property type="term" value="F:isomerase activity"/>
    <property type="evidence" value="ECO:0007669"/>
    <property type="project" value="UniProtKB-KW"/>
</dbReference>
<evidence type="ECO:0000259" key="1">
    <source>
        <dbReference type="Pfam" id="PF01261"/>
    </source>
</evidence>
<evidence type="ECO:0000313" key="2">
    <source>
        <dbReference type="EMBL" id="MBZ0158091.1"/>
    </source>
</evidence>
<dbReference type="SUPFAM" id="SSF51658">
    <property type="entry name" value="Xylose isomerase-like"/>
    <property type="match status" value="1"/>
</dbReference>
<accession>A0A953M388</accession>
<feature type="domain" description="Xylose isomerase-like TIM barrel" evidence="1">
    <location>
        <begin position="19"/>
        <end position="276"/>
    </location>
</feature>